<name>A0A3P8ICZ0_9TREM</name>
<evidence type="ECO:0000313" key="3">
    <source>
        <dbReference type="Proteomes" id="UP000272942"/>
    </source>
</evidence>
<protein>
    <submittedName>
        <fullName evidence="2">Uncharacterized protein</fullName>
    </submittedName>
</protein>
<feature type="compositionally biased region" description="Basic and acidic residues" evidence="1">
    <location>
        <begin position="192"/>
        <end position="201"/>
    </location>
</feature>
<evidence type="ECO:0000313" key="2">
    <source>
        <dbReference type="EMBL" id="VDP93778.1"/>
    </source>
</evidence>
<dbReference type="Proteomes" id="UP000272942">
    <property type="component" value="Unassembled WGS sequence"/>
</dbReference>
<feature type="compositionally biased region" description="Polar residues" evidence="1">
    <location>
        <begin position="202"/>
        <end position="222"/>
    </location>
</feature>
<feature type="region of interest" description="Disordered" evidence="1">
    <location>
        <begin position="192"/>
        <end position="226"/>
    </location>
</feature>
<keyword evidence="3" id="KW-1185">Reference proteome</keyword>
<accession>A0A3P8ICZ0</accession>
<organism evidence="2 3">
    <name type="scientific">Echinostoma caproni</name>
    <dbReference type="NCBI Taxonomy" id="27848"/>
    <lineage>
        <taxon>Eukaryota</taxon>
        <taxon>Metazoa</taxon>
        <taxon>Spiralia</taxon>
        <taxon>Lophotrochozoa</taxon>
        <taxon>Platyhelminthes</taxon>
        <taxon>Trematoda</taxon>
        <taxon>Digenea</taxon>
        <taxon>Plagiorchiida</taxon>
        <taxon>Echinostomata</taxon>
        <taxon>Echinostomatoidea</taxon>
        <taxon>Echinostomatidae</taxon>
        <taxon>Echinostoma</taxon>
    </lineage>
</organism>
<sequence length="268" mass="30324">MHYKIGDSGGMKIMPKSHGKLELREESTSVTAAQPSFGVPVAIPPPENFHMGDNFDRWESQVRDCLQLCSPRSQRYILFSLVNGEVYDQIYREVEREEVTDITFQRLRTILVPPRPLREFRNAFRYCVQKSTETARRYATELHKLAAQAYPHFDAETREQLVLFRFMDGVRSPAAVESLDDAPATTMAEAIDRATRKENYNNRRTPPSQANREAQGTGNANVPRTMADDLADGTQMTGIGTRAGMGTTNNHKDVTSVSPQNFVFMFLL</sequence>
<dbReference type="EMBL" id="UZAN01064650">
    <property type="protein sequence ID" value="VDP93778.1"/>
    <property type="molecule type" value="Genomic_DNA"/>
</dbReference>
<evidence type="ECO:0000256" key="1">
    <source>
        <dbReference type="SAM" id="MobiDB-lite"/>
    </source>
</evidence>
<dbReference type="AlphaFoldDB" id="A0A3P8ICZ0"/>
<gene>
    <name evidence="2" type="ORF">ECPE_LOCUS16506</name>
</gene>
<dbReference type="OrthoDB" id="8047091at2759"/>
<proteinExistence type="predicted"/>
<reference evidence="2 3" key="1">
    <citation type="submission" date="2018-11" db="EMBL/GenBank/DDBJ databases">
        <authorList>
            <consortium name="Pathogen Informatics"/>
        </authorList>
    </citation>
    <scope>NUCLEOTIDE SEQUENCE [LARGE SCALE GENOMIC DNA]</scope>
    <source>
        <strain evidence="2 3">Egypt</strain>
    </source>
</reference>